<evidence type="ECO:0000313" key="3">
    <source>
        <dbReference type="Proteomes" id="UP001589610"/>
    </source>
</evidence>
<accession>A0ABV5TQ86</accession>
<keyword evidence="3" id="KW-1185">Reference proteome</keyword>
<protein>
    <submittedName>
        <fullName evidence="2">Uncharacterized protein</fullName>
    </submittedName>
</protein>
<evidence type="ECO:0000256" key="1">
    <source>
        <dbReference type="SAM" id="Phobius"/>
    </source>
</evidence>
<sequence length="64" mass="7024">MAIAWLIVLLAIWWLLTSWALTALTSVLHHQWWAAIPEMSFGTALLVTLLLNAVLSPLGRGGSK</sequence>
<dbReference type="RefSeq" id="WP_344747736.1">
    <property type="nucleotide sequence ID" value="NZ_BAAAWW010000136.1"/>
</dbReference>
<gene>
    <name evidence="2" type="ORF">ACFFRH_37915</name>
</gene>
<keyword evidence="1" id="KW-0472">Membrane</keyword>
<dbReference type="EMBL" id="JBHMBS010000031">
    <property type="protein sequence ID" value="MFB9681289.1"/>
    <property type="molecule type" value="Genomic_DNA"/>
</dbReference>
<proteinExistence type="predicted"/>
<comment type="caution">
    <text evidence="2">The sequence shown here is derived from an EMBL/GenBank/DDBJ whole genome shotgun (WGS) entry which is preliminary data.</text>
</comment>
<name>A0ABV5TQ86_9ACTN</name>
<feature type="transmembrane region" description="Helical" evidence="1">
    <location>
        <begin position="32"/>
        <end position="55"/>
    </location>
</feature>
<keyword evidence="1" id="KW-0812">Transmembrane</keyword>
<keyword evidence="1" id="KW-1133">Transmembrane helix</keyword>
<organism evidence="2 3">
    <name type="scientific">Streptosporangium vulgare</name>
    <dbReference type="NCBI Taxonomy" id="46190"/>
    <lineage>
        <taxon>Bacteria</taxon>
        <taxon>Bacillati</taxon>
        <taxon>Actinomycetota</taxon>
        <taxon>Actinomycetes</taxon>
        <taxon>Streptosporangiales</taxon>
        <taxon>Streptosporangiaceae</taxon>
        <taxon>Streptosporangium</taxon>
    </lineage>
</organism>
<reference evidence="2 3" key="1">
    <citation type="submission" date="2024-09" db="EMBL/GenBank/DDBJ databases">
        <authorList>
            <person name="Sun Q."/>
            <person name="Mori K."/>
        </authorList>
    </citation>
    <scope>NUCLEOTIDE SEQUENCE [LARGE SCALE GENOMIC DNA]</scope>
    <source>
        <strain evidence="2 3">JCM 3028</strain>
    </source>
</reference>
<dbReference type="Proteomes" id="UP001589610">
    <property type="component" value="Unassembled WGS sequence"/>
</dbReference>
<evidence type="ECO:0000313" key="2">
    <source>
        <dbReference type="EMBL" id="MFB9681289.1"/>
    </source>
</evidence>